<feature type="transmembrane region" description="Helical" evidence="1">
    <location>
        <begin position="12"/>
        <end position="30"/>
    </location>
</feature>
<feature type="transmembrane region" description="Helical" evidence="1">
    <location>
        <begin position="63"/>
        <end position="96"/>
    </location>
</feature>
<name>A0A3R9FHM5_9BACI</name>
<feature type="transmembrane region" description="Helical" evidence="1">
    <location>
        <begin position="258"/>
        <end position="276"/>
    </location>
</feature>
<dbReference type="RefSeq" id="WP_125479296.1">
    <property type="nucleotide sequence ID" value="NZ_RSFW01000009.1"/>
</dbReference>
<accession>A0A3R9FHM5</accession>
<feature type="transmembrane region" description="Helical" evidence="1">
    <location>
        <begin position="141"/>
        <end position="160"/>
    </location>
</feature>
<proteinExistence type="predicted"/>
<dbReference type="Proteomes" id="UP000279911">
    <property type="component" value="Unassembled WGS sequence"/>
</dbReference>
<gene>
    <name evidence="2" type="ORF">EJA10_07090</name>
</gene>
<sequence>MSIRVLTIFYRFYIEWTFTAFVLVILHLLSSQQMPLLPAMAIAAGGSLTFSSLLEKKEKLAKVLFFVIIMPVLYLAGIWAGLKLFYITIMAVLVFWRVMKFHQDTASNSQSVWLLLTFLIGLFLSPLAYFHGTVYLGQMAFLMIFQLLFILLGQFLLRWLEVELAAKSKFALVYSKLFGAIVIAVVLITFGRNFLKEAFFFILQGIGLILSFLLYPFFAWIGSPAMQERAGRVFSRQKPNIQEESEFVASRQMFDADFWGPIMFVAIGVLVFYLIYRKSSLFRKKDEPKAAFAGYITSGLPDNLVNPKHVFNKRSPVPEHQIRKEIFKLEKFAHKKEFGRLSHEGIDEWFNRLGIKYDERTVEAYEKVRYGEMKEVSAEGWFIEEIKHIKNQLHSLRKEGKEYGLKKNLKKFLKD</sequence>
<feature type="transmembrane region" description="Helical" evidence="1">
    <location>
        <begin position="198"/>
        <end position="221"/>
    </location>
</feature>
<keyword evidence="1" id="KW-0812">Transmembrane</keyword>
<dbReference type="AlphaFoldDB" id="A0A3R9FHM5"/>
<evidence type="ECO:0000313" key="3">
    <source>
        <dbReference type="Proteomes" id="UP000279911"/>
    </source>
</evidence>
<reference evidence="3" key="1">
    <citation type="submission" date="2018-12" db="EMBL/GenBank/DDBJ databases">
        <title>Bacillus chawlae sp. nov., Bacillus glennii sp. nov., and Bacillus saganii sp. nov. Isolated from the Vehicle Assembly Building at Kennedy Space Center where the Viking Spacecraft were Assembled.</title>
        <authorList>
            <person name="Seuylemezian A."/>
            <person name="Vaishampayan P."/>
        </authorList>
    </citation>
    <scope>NUCLEOTIDE SEQUENCE [LARGE SCALE GENOMIC DNA]</scope>
    <source>
        <strain evidence="3">DSM 13966</strain>
    </source>
</reference>
<dbReference type="OrthoDB" id="2987426at2"/>
<evidence type="ECO:0000313" key="2">
    <source>
        <dbReference type="EMBL" id="RSD28210.1"/>
    </source>
</evidence>
<comment type="caution">
    <text evidence="2">The sequence shown here is derived from an EMBL/GenBank/DDBJ whole genome shotgun (WGS) entry which is preliminary data.</text>
</comment>
<evidence type="ECO:0008006" key="4">
    <source>
        <dbReference type="Google" id="ProtNLM"/>
    </source>
</evidence>
<evidence type="ECO:0000256" key="1">
    <source>
        <dbReference type="SAM" id="Phobius"/>
    </source>
</evidence>
<keyword evidence="1" id="KW-1133">Transmembrane helix</keyword>
<protein>
    <recommendedName>
        <fullName evidence="4">DUF4129 domain-containing protein</fullName>
    </recommendedName>
</protein>
<feature type="transmembrane region" description="Helical" evidence="1">
    <location>
        <begin position="172"/>
        <end position="191"/>
    </location>
</feature>
<keyword evidence="1" id="KW-0472">Membrane</keyword>
<organism evidence="2 3">
    <name type="scientific">Mesobacillus subterraneus</name>
    <dbReference type="NCBI Taxonomy" id="285983"/>
    <lineage>
        <taxon>Bacteria</taxon>
        <taxon>Bacillati</taxon>
        <taxon>Bacillota</taxon>
        <taxon>Bacilli</taxon>
        <taxon>Bacillales</taxon>
        <taxon>Bacillaceae</taxon>
        <taxon>Mesobacillus</taxon>
    </lineage>
</organism>
<dbReference type="EMBL" id="RSFW01000009">
    <property type="protein sequence ID" value="RSD28210.1"/>
    <property type="molecule type" value="Genomic_DNA"/>
</dbReference>
<feature type="transmembrane region" description="Helical" evidence="1">
    <location>
        <begin position="36"/>
        <end position="54"/>
    </location>
</feature>
<feature type="transmembrane region" description="Helical" evidence="1">
    <location>
        <begin position="111"/>
        <end position="129"/>
    </location>
</feature>